<sequence>MANKSTTENAFNLSEWLSGADQYKLHRETILLLNPDDVAELTDVEEQIEKLEALRAEGESDDMETVASESLDTELAELYEQVEEITNNAKTATFRTRVLNDAELKEINADWKKDTGKDEVDTEDLTWWARVFQLTATLEGQSLAASQWLKLADTLGGQFVKCLSTYGEARAAEATLEVSPRFRSR</sequence>
<feature type="coiled-coil region" evidence="1">
    <location>
        <begin position="41"/>
        <end position="88"/>
    </location>
</feature>
<name>A0A8S5LY24_9CAUD</name>
<protein>
    <submittedName>
        <fullName evidence="2">Uncharacterized protein</fullName>
    </submittedName>
</protein>
<accession>A0A8S5LY24</accession>
<evidence type="ECO:0000256" key="1">
    <source>
        <dbReference type="SAM" id="Coils"/>
    </source>
</evidence>
<keyword evidence="1" id="KW-0175">Coiled coil</keyword>
<dbReference type="EMBL" id="BK014765">
    <property type="protein sequence ID" value="DAD74792.1"/>
    <property type="molecule type" value="Genomic_DNA"/>
</dbReference>
<evidence type="ECO:0000313" key="2">
    <source>
        <dbReference type="EMBL" id="DAD74792.1"/>
    </source>
</evidence>
<proteinExistence type="predicted"/>
<reference evidence="2" key="1">
    <citation type="journal article" date="2021" name="Proc. Natl. Acad. Sci. U.S.A.">
        <title>A Catalog of Tens of Thousands of Viruses from Human Metagenomes Reveals Hidden Associations with Chronic Diseases.</title>
        <authorList>
            <person name="Tisza M.J."/>
            <person name="Buck C.B."/>
        </authorList>
    </citation>
    <scope>NUCLEOTIDE SEQUENCE</scope>
    <source>
        <strain evidence="2">CtZPw9</strain>
    </source>
</reference>
<organism evidence="2">
    <name type="scientific">Siphoviridae sp. ctZPw9</name>
    <dbReference type="NCBI Taxonomy" id="2826383"/>
    <lineage>
        <taxon>Viruses</taxon>
        <taxon>Duplodnaviria</taxon>
        <taxon>Heunggongvirae</taxon>
        <taxon>Uroviricota</taxon>
        <taxon>Caudoviricetes</taxon>
    </lineage>
</organism>